<protein>
    <recommendedName>
        <fullName evidence="5">Periplasmic heavy metal sensor</fullName>
    </recommendedName>
</protein>
<evidence type="ECO:0000313" key="4">
    <source>
        <dbReference type="Proteomes" id="UP001139103"/>
    </source>
</evidence>
<keyword evidence="2" id="KW-0732">Signal</keyword>
<evidence type="ECO:0008006" key="5">
    <source>
        <dbReference type="Google" id="ProtNLM"/>
    </source>
</evidence>
<dbReference type="RefSeq" id="WP_230219189.1">
    <property type="nucleotide sequence ID" value="NZ_JAJKFT010000010.1"/>
</dbReference>
<feature type="compositionally biased region" description="Gly residues" evidence="1">
    <location>
        <begin position="231"/>
        <end position="248"/>
    </location>
</feature>
<evidence type="ECO:0000313" key="3">
    <source>
        <dbReference type="EMBL" id="MCC9629316.1"/>
    </source>
</evidence>
<dbReference type="Proteomes" id="UP001139103">
    <property type="component" value="Unassembled WGS sequence"/>
</dbReference>
<evidence type="ECO:0000256" key="2">
    <source>
        <dbReference type="SAM" id="SignalP"/>
    </source>
</evidence>
<feature type="region of interest" description="Disordered" evidence="1">
    <location>
        <begin position="29"/>
        <end position="52"/>
    </location>
</feature>
<sequence length="271" mass="29018">MNVWKNQWLACLAAVCLVAAMTQISVAQGPGGPGGRGGRGPGGPGGGFGMNAGMLLGNEQVQGALDLTEDQKEEIKTIQQETRSAMGELFQRGGDDEDREARREKMTKMMSETAEKLAGILTDAQKTKLVGIMLKTDLAGALNDSLVKAELGISDEQLEKIATARQEAGAEMRELFAELRDASQEERREKMAEFRTAMEEKVNGVLTAEQKAKIEKLIAIDFELDRSQMRGPGGPGGPGGRGQGGPQGQRGQRGQRGNNNDNNTESDDDAI</sequence>
<feature type="chain" id="PRO_5040748658" description="Periplasmic heavy metal sensor" evidence="2">
    <location>
        <begin position="28"/>
        <end position="271"/>
    </location>
</feature>
<feature type="compositionally biased region" description="Gly residues" evidence="1">
    <location>
        <begin position="29"/>
        <end position="50"/>
    </location>
</feature>
<gene>
    <name evidence="3" type="ORF">LOC68_13005</name>
</gene>
<dbReference type="AlphaFoldDB" id="A0A9X1MM27"/>
<evidence type="ECO:0000256" key="1">
    <source>
        <dbReference type="SAM" id="MobiDB-lite"/>
    </source>
</evidence>
<accession>A0A9X1MM27</accession>
<dbReference type="EMBL" id="JAJKFT010000010">
    <property type="protein sequence ID" value="MCC9629316.1"/>
    <property type="molecule type" value="Genomic_DNA"/>
</dbReference>
<proteinExistence type="predicted"/>
<feature type="region of interest" description="Disordered" evidence="1">
    <location>
        <begin position="224"/>
        <end position="271"/>
    </location>
</feature>
<name>A0A9X1MM27_9BACT</name>
<keyword evidence="4" id="KW-1185">Reference proteome</keyword>
<comment type="caution">
    <text evidence="3">The sequence shown here is derived from an EMBL/GenBank/DDBJ whole genome shotgun (WGS) entry which is preliminary data.</text>
</comment>
<organism evidence="3 4">
    <name type="scientific">Blastopirellula sediminis</name>
    <dbReference type="NCBI Taxonomy" id="2894196"/>
    <lineage>
        <taxon>Bacteria</taxon>
        <taxon>Pseudomonadati</taxon>
        <taxon>Planctomycetota</taxon>
        <taxon>Planctomycetia</taxon>
        <taxon>Pirellulales</taxon>
        <taxon>Pirellulaceae</taxon>
        <taxon>Blastopirellula</taxon>
    </lineage>
</organism>
<feature type="signal peptide" evidence="2">
    <location>
        <begin position="1"/>
        <end position="27"/>
    </location>
</feature>
<feature type="compositionally biased region" description="Low complexity" evidence="1">
    <location>
        <begin position="249"/>
        <end position="263"/>
    </location>
</feature>
<reference evidence="3" key="1">
    <citation type="submission" date="2021-11" db="EMBL/GenBank/DDBJ databases">
        <title>Genome sequence.</title>
        <authorList>
            <person name="Sun Q."/>
        </authorList>
    </citation>
    <scope>NUCLEOTIDE SEQUENCE</scope>
    <source>
        <strain evidence="3">JC732</strain>
    </source>
</reference>